<dbReference type="PROSITE" id="PS51257">
    <property type="entry name" value="PROKAR_LIPOPROTEIN"/>
    <property type="match status" value="1"/>
</dbReference>
<gene>
    <name evidence="1" type="ORF">JMN32_15320</name>
</gene>
<proteinExistence type="predicted"/>
<name>A0A937FZG2_9BACT</name>
<dbReference type="EMBL" id="JAEUGD010000053">
    <property type="protein sequence ID" value="MBL6447687.1"/>
    <property type="molecule type" value="Genomic_DNA"/>
</dbReference>
<reference evidence="1" key="1">
    <citation type="submission" date="2021-01" db="EMBL/GenBank/DDBJ databases">
        <title>Fulvivirga kasyanovii gen. nov., sp nov., a novel member of the phylum Bacteroidetes isolated from seawater in a mussel farm.</title>
        <authorList>
            <person name="Zhao L.-H."/>
            <person name="Wang Z.-J."/>
        </authorList>
    </citation>
    <scope>NUCLEOTIDE SEQUENCE</scope>
    <source>
        <strain evidence="1">29W222</strain>
    </source>
</reference>
<dbReference type="RefSeq" id="WP_202857226.1">
    <property type="nucleotide sequence ID" value="NZ_JAEUGD010000053.1"/>
</dbReference>
<sequence>MKNVRNLFRICAIVAAFFLTSCEDQFVEEPKTTLVDLPAPNGEIRGSKDAREITDQLYLEFFECTYFNGSFLAPKPWVMGDVLWLDDDKTPFPQKDVVPWYLDNATIYAYRKLQSDPYPTQKSLRVGTGGYAYMNFLRPGNSLGLYVNLAKDVVNDGKMQQFSIYAFYNDAWHLAKSGIMIDSHNPTNITVDNIDAGTGQPISVALVLDPDNTMPLDFSSFYLEVL</sequence>
<protein>
    <submittedName>
        <fullName evidence="1">Uncharacterized protein</fullName>
    </submittedName>
</protein>
<evidence type="ECO:0000313" key="2">
    <source>
        <dbReference type="Proteomes" id="UP000614216"/>
    </source>
</evidence>
<organism evidence="1 2">
    <name type="scientific">Fulvivirga marina</name>
    <dbReference type="NCBI Taxonomy" id="2494733"/>
    <lineage>
        <taxon>Bacteria</taxon>
        <taxon>Pseudomonadati</taxon>
        <taxon>Bacteroidota</taxon>
        <taxon>Cytophagia</taxon>
        <taxon>Cytophagales</taxon>
        <taxon>Fulvivirgaceae</taxon>
        <taxon>Fulvivirga</taxon>
    </lineage>
</organism>
<keyword evidence="2" id="KW-1185">Reference proteome</keyword>
<evidence type="ECO:0000313" key="1">
    <source>
        <dbReference type="EMBL" id="MBL6447687.1"/>
    </source>
</evidence>
<dbReference type="AlphaFoldDB" id="A0A937FZG2"/>
<dbReference type="Proteomes" id="UP000614216">
    <property type="component" value="Unassembled WGS sequence"/>
</dbReference>
<comment type="caution">
    <text evidence="1">The sequence shown here is derived from an EMBL/GenBank/DDBJ whole genome shotgun (WGS) entry which is preliminary data.</text>
</comment>
<accession>A0A937FZG2</accession>